<evidence type="ECO:0000256" key="2">
    <source>
        <dbReference type="ARBA" id="ARBA00022448"/>
    </source>
</evidence>
<dbReference type="NCBIfam" id="TIGR00711">
    <property type="entry name" value="efflux_EmrB"/>
    <property type="match status" value="1"/>
</dbReference>
<keyword evidence="2" id="KW-0813">Transport</keyword>
<dbReference type="CDD" id="cd17321">
    <property type="entry name" value="MFS_MMR_MDR_like"/>
    <property type="match status" value="1"/>
</dbReference>
<dbReference type="PROSITE" id="PS50850">
    <property type="entry name" value="MFS"/>
    <property type="match status" value="1"/>
</dbReference>
<dbReference type="OrthoDB" id="2414439at2"/>
<keyword evidence="6 7" id="KW-0472">Membrane</keyword>
<evidence type="ECO:0000259" key="8">
    <source>
        <dbReference type="PROSITE" id="PS50850"/>
    </source>
</evidence>
<evidence type="ECO:0000256" key="5">
    <source>
        <dbReference type="ARBA" id="ARBA00022989"/>
    </source>
</evidence>
<evidence type="ECO:0000256" key="4">
    <source>
        <dbReference type="ARBA" id="ARBA00022692"/>
    </source>
</evidence>
<feature type="domain" description="Major facilitator superfamily (MFS) profile" evidence="8">
    <location>
        <begin position="1"/>
        <end position="438"/>
    </location>
</feature>
<dbReference type="AlphaFoldDB" id="A0A5C6TZE0"/>
<evidence type="ECO:0000256" key="1">
    <source>
        <dbReference type="ARBA" id="ARBA00004651"/>
    </source>
</evidence>
<feature type="transmembrane region" description="Helical" evidence="7">
    <location>
        <begin position="415"/>
        <end position="434"/>
    </location>
</feature>
<dbReference type="SUPFAM" id="SSF103473">
    <property type="entry name" value="MFS general substrate transporter"/>
    <property type="match status" value="1"/>
</dbReference>
<dbReference type="Proteomes" id="UP000321249">
    <property type="component" value="Unassembled WGS sequence"/>
</dbReference>
<name>A0A5C6TZE0_9SPHN</name>
<keyword evidence="5 7" id="KW-1133">Transmembrane helix</keyword>
<evidence type="ECO:0000313" key="9">
    <source>
        <dbReference type="EMBL" id="TXC64998.1"/>
    </source>
</evidence>
<reference evidence="9 10" key="1">
    <citation type="journal article" date="2015" name="J. Microbiol.">
        <title>Sphingosinicella ginsenosidimutans sp. nov., with ginsenoside converting activity.</title>
        <authorList>
            <person name="Kim J.K."/>
            <person name="Kang M.S."/>
            <person name="Park S.C."/>
            <person name="Kim K.M."/>
            <person name="Choi K."/>
            <person name="Yoon M.H."/>
            <person name="Im W.T."/>
        </authorList>
    </citation>
    <scope>NUCLEOTIDE SEQUENCE [LARGE SCALE GENOMIC DNA]</scope>
    <source>
        <strain evidence="9 10">BS-11</strain>
    </source>
</reference>
<dbReference type="InterPro" id="IPR020846">
    <property type="entry name" value="MFS_dom"/>
</dbReference>
<feature type="transmembrane region" description="Helical" evidence="7">
    <location>
        <begin position="148"/>
        <end position="170"/>
    </location>
</feature>
<evidence type="ECO:0000313" key="10">
    <source>
        <dbReference type="Proteomes" id="UP000321249"/>
    </source>
</evidence>
<feature type="transmembrane region" description="Helical" evidence="7">
    <location>
        <begin position="286"/>
        <end position="303"/>
    </location>
</feature>
<dbReference type="InterPro" id="IPR004638">
    <property type="entry name" value="EmrB-like"/>
</dbReference>
<protein>
    <submittedName>
        <fullName evidence="9">MFS transporter</fullName>
    </submittedName>
</protein>
<dbReference type="Pfam" id="PF07690">
    <property type="entry name" value="MFS_1"/>
    <property type="match status" value="2"/>
</dbReference>
<organism evidence="9 10">
    <name type="scientific">Allosphingosinicella ginsenosidimutans</name>
    <dbReference type="NCBI Taxonomy" id="1176539"/>
    <lineage>
        <taxon>Bacteria</taxon>
        <taxon>Pseudomonadati</taxon>
        <taxon>Pseudomonadota</taxon>
        <taxon>Alphaproteobacteria</taxon>
        <taxon>Sphingomonadales</taxon>
        <taxon>Sphingomonadaceae</taxon>
        <taxon>Allosphingosinicella</taxon>
    </lineage>
</organism>
<feature type="transmembrane region" description="Helical" evidence="7">
    <location>
        <begin position="315"/>
        <end position="332"/>
    </location>
</feature>
<dbReference type="Gene3D" id="1.20.1720.10">
    <property type="entry name" value="Multidrug resistance protein D"/>
    <property type="match status" value="1"/>
</dbReference>
<dbReference type="Gene3D" id="1.20.1250.20">
    <property type="entry name" value="MFS general substrate transporter like domains"/>
    <property type="match status" value="1"/>
</dbReference>
<feature type="transmembrane region" description="Helical" evidence="7">
    <location>
        <begin position="344"/>
        <end position="367"/>
    </location>
</feature>
<dbReference type="GO" id="GO:0022857">
    <property type="term" value="F:transmembrane transporter activity"/>
    <property type="evidence" value="ECO:0007669"/>
    <property type="project" value="InterPro"/>
</dbReference>
<feature type="transmembrane region" description="Helical" evidence="7">
    <location>
        <begin position="39"/>
        <end position="57"/>
    </location>
</feature>
<dbReference type="GO" id="GO:0005886">
    <property type="term" value="C:plasma membrane"/>
    <property type="evidence" value="ECO:0007669"/>
    <property type="project" value="UniProtKB-SubCell"/>
</dbReference>
<gene>
    <name evidence="9" type="ORF">FRZ32_09495</name>
</gene>
<feature type="transmembrane region" description="Helical" evidence="7">
    <location>
        <begin position="121"/>
        <end position="142"/>
    </location>
</feature>
<dbReference type="EMBL" id="VOQQ01000001">
    <property type="protein sequence ID" value="TXC64998.1"/>
    <property type="molecule type" value="Genomic_DNA"/>
</dbReference>
<feature type="transmembrane region" description="Helical" evidence="7">
    <location>
        <begin position="213"/>
        <end position="230"/>
    </location>
</feature>
<dbReference type="PANTHER" id="PTHR42718">
    <property type="entry name" value="MAJOR FACILITATOR SUPERFAMILY MULTIDRUG TRANSPORTER MFSC"/>
    <property type="match status" value="1"/>
</dbReference>
<proteinExistence type="predicted"/>
<feature type="transmembrane region" description="Helical" evidence="7">
    <location>
        <begin position="182"/>
        <end position="201"/>
    </location>
</feature>
<accession>A0A5C6TZE0</accession>
<dbReference type="InterPro" id="IPR011701">
    <property type="entry name" value="MFS"/>
</dbReference>
<dbReference type="InterPro" id="IPR036259">
    <property type="entry name" value="MFS_trans_sf"/>
</dbReference>
<keyword evidence="4 7" id="KW-0812">Transmembrane</keyword>
<comment type="subcellular location">
    <subcellularLocation>
        <location evidence="1">Cell membrane</location>
        <topology evidence="1">Multi-pass membrane protein</topology>
    </subcellularLocation>
</comment>
<comment type="caution">
    <text evidence="9">The sequence shown here is derived from an EMBL/GenBank/DDBJ whole genome shotgun (WGS) entry which is preliminary data.</text>
</comment>
<feature type="transmembrane region" description="Helical" evidence="7">
    <location>
        <begin position="388"/>
        <end position="409"/>
    </location>
</feature>
<feature type="transmembrane region" description="Helical" evidence="7">
    <location>
        <begin position="94"/>
        <end position="114"/>
    </location>
</feature>
<keyword evidence="3" id="KW-1003">Cell membrane</keyword>
<sequence length="444" mass="44998">MLASSLSFIDGSVLNVALPAIAGSFGAHAAEVQWVMNAFTLPLSALLLIGGAAGDLYGRKRVMLWGIALFTAASALCAVAPGLGFLLAGRALQGLGAAMLLPNSLATLSAAFAGEARGRAVGIWAAAGAVAGAIAPLIGGWLVDRAGWPFIFVINLPVGAAAIALGWFFVPESRNDSRAPPDWPGAALATIGLGALTWGLTAWSATKRFDAEAWATATGGIALLVLFIFVERRKRGKAMIPLDMFGSKAFVGLTLLTFLLYGALGGLMLLLPYTLIEAAHYTATEAGLAVIPFPVLVAAGSPLMGRIAARIGPRWPLTIGPAIVAAGYALGVRIDAEGSYWTTVLPPIVVVSLGMALAVAPLTTAVLSAVDEQHVGTASGLNSAVSRAGGLIVVALLGAVISLQGGALIEGLHDAALVGAVLAFASALIAFATLGRVRPSRGTA</sequence>
<evidence type="ECO:0000256" key="7">
    <source>
        <dbReference type="SAM" id="Phobius"/>
    </source>
</evidence>
<evidence type="ECO:0000256" key="3">
    <source>
        <dbReference type="ARBA" id="ARBA00022475"/>
    </source>
</evidence>
<feature type="transmembrane region" description="Helical" evidence="7">
    <location>
        <begin position="250"/>
        <end position="274"/>
    </location>
</feature>
<feature type="transmembrane region" description="Helical" evidence="7">
    <location>
        <begin position="64"/>
        <end position="88"/>
    </location>
</feature>
<keyword evidence="10" id="KW-1185">Reference proteome</keyword>
<evidence type="ECO:0000256" key="6">
    <source>
        <dbReference type="ARBA" id="ARBA00023136"/>
    </source>
</evidence>
<dbReference type="PANTHER" id="PTHR42718:SF42">
    <property type="entry name" value="EXPORT PROTEIN"/>
    <property type="match status" value="1"/>
</dbReference>